<name>S9S5L1_9RHOB</name>
<organism evidence="2 3">
    <name type="scientific">Litoreibacter arenae DSM 19593</name>
    <dbReference type="NCBI Taxonomy" id="1123360"/>
    <lineage>
        <taxon>Bacteria</taxon>
        <taxon>Pseudomonadati</taxon>
        <taxon>Pseudomonadota</taxon>
        <taxon>Alphaproteobacteria</taxon>
        <taxon>Rhodobacterales</taxon>
        <taxon>Roseobacteraceae</taxon>
        <taxon>Litoreibacter</taxon>
    </lineage>
</organism>
<dbReference type="AlphaFoldDB" id="S9S5L1"/>
<gene>
    <name evidence="2" type="ORF">thalar_00039</name>
</gene>
<feature type="region of interest" description="Disordered" evidence="1">
    <location>
        <begin position="27"/>
        <end position="49"/>
    </location>
</feature>
<proteinExistence type="predicted"/>
<dbReference type="EMBL" id="AONI01000005">
    <property type="protein sequence ID" value="EPX81484.1"/>
    <property type="molecule type" value="Genomic_DNA"/>
</dbReference>
<protein>
    <submittedName>
        <fullName evidence="2">Uncharacterized protein</fullName>
    </submittedName>
</protein>
<reference evidence="3" key="1">
    <citation type="journal article" date="2013" name="Stand. Genomic Sci.">
        <title>Genome sequence of the Litoreibacter arenae type strain (DSM 19593(T)), a member of the Roseobacter clade isolated from sea sand.</title>
        <authorList>
            <person name="Riedel T."/>
            <person name="Fiebig A."/>
            <person name="Petersen J."/>
            <person name="Gronow S."/>
            <person name="Kyrpides N.C."/>
            <person name="Goker M."/>
            <person name="Klenk H.P."/>
        </authorList>
    </citation>
    <scope>NUCLEOTIDE SEQUENCE [LARGE SCALE GENOMIC DNA]</scope>
    <source>
        <strain evidence="3">DSM 19593</strain>
    </source>
</reference>
<keyword evidence="3" id="KW-1185">Reference proteome</keyword>
<evidence type="ECO:0000256" key="1">
    <source>
        <dbReference type="SAM" id="MobiDB-lite"/>
    </source>
</evidence>
<dbReference type="STRING" id="1123360.thalar_00039"/>
<evidence type="ECO:0000313" key="3">
    <source>
        <dbReference type="Proteomes" id="UP000015351"/>
    </source>
</evidence>
<accession>S9S5L1</accession>
<evidence type="ECO:0000313" key="2">
    <source>
        <dbReference type="EMBL" id="EPX81484.1"/>
    </source>
</evidence>
<sequence>MRFHTNRLPLGLLGLCLARQTPIPAHLSTHNPPFPTSEAVPVACGPPRS</sequence>
<dbReference type="Proteomes" id="UP000015351">
    <property type="component" value="Unassembled WGS sequence"/>
</dbReference>
<dbReference type="HOGENOM" id="CLU_3137372_0_0_5"/>
<comment type="caution">
    <text evidence="2">The sequence shown here is derived from an EMBL/GenBank/DDBJ whole genome shotgun (WGS) entry which is preliminary data.</text>
</comment>